<dbReference type="OMA" id="TLIMICE"/>
<dbReference type="Bgee" id="ENSPREG00000001306">
    <property type="expression patterns" value="Expressed in caudal fin"/>
</dbReference>
<dbReference type="Ensembl" id="ENSPRET00000001797.1">
    <property type="protein sequence ID" value="ENSPREP00000001753.1"/>
    <property type="gene ID" value="ENSPREG00000001306.1"/>
</dbReference>
<dbReference type="GeneTree" id="ENSGT01140000283002"/>
<evidence type="ECO:0000313" key="1">
    <source>
        <dbReference type="Ensembl" id="ENSPREP00000001753.1"/>
    </source>
</evidence>
<dbReference type="AlphaFoldDB" id="A0A3P9MWV6"/>
<sequence length="58" mass="6195">VSNTVMTISEVPDFGGFPPSTAVRVISLMVGCCSRSRAFRSTSSADTLSSPLWISKEK</sequence>
<name>A0A3P9MWV6_POERE</name>
<evidence type="ECO:0000313" key="2">
    <source>
        <dbReference type="Proteomes" id="UP000242638"/>
    </source>
</evidence>
<reference evidence="1" key="3">
    <citation type="submission" date="2025-09" db="UniProtKB">
        <authorList>
            <consortium name="Ensembl"/>
        </authorList>
    </citation>
    <scope>IDENTIFICATION</scope>
    <source>
        <strain evidence="1">Guanapo</strain>
    </source>
</reference>
<organism evidence="1 2">
    <name type="scientific">Poecilia reticulata</name>
    <name type="common">Guppy</name>
    <name type="synonym">Acanthophacelus reticulatus</name>
    <dbReference type="NCBI Taxonomy" id="8081"/>
    <lineage>
        <taxon>Eukaryota</taxon>
        <taxon>Metazoa</taxon>
        <taxon>Chordata</taxon>
        <taxon>Craniata</taxon>
        <taxon>Vertebrata</taxon>
        <taxon>Euteleostomi</taxon>
        <taxon>Actinopterygii</taxon>
        <taxon>Neopterygii</taxon>
        <taxon>Teleostei</taxon>
        <taxon>Neoteleostei</taxon>
        <taxon>Acanthomorphata</taxon>
        <taxon>Ovalentaria</taxon>
        <taxon>Atherinomorphae</taxon>
        <taxon>Cyprinodontiformes</taxon>
        <taxon>Poeciliidae</taxon>
        <taxon>Poeciliinae</taxon>
        <taxon>Poecilia</taxon>
    </lineage>
</organism>
<dbReference type="Proteomes" id="UP000242638">
    <property type="component" value="Unassembled WGS sequence"/>
</dbReference>
<proteinExistence type="predicted"/>
<reference evidence="1" key="2">
    <citation type="submission" date="2025-08" db="UniProtKB">
        <authorList>
            <consortium name="Ensembl"/>
        </authorList>
    </citation>
    <scope>IDENTIFICATION</scope>
    <source>
        <strain evidence="1">Guanapo</strain>
    </source>
</reference>
<reference evidence="2" key="1">
    <citation type="submission" date="2013-11" db="EMBL/GenBank/DDBJ databases">
        <title>The genomic landscape of the Guanapo guppy.</title>
        <authorList>
            <person name="Kuenstner A."/>
            <person name="Dreyer C."/>
        </authorList>
    </citation>
    <scope>NUCLEOTIDE SEQUENCE</scope>
    <source>
        <strain evidence="2">Guanapo</strain>
    </source>
</reference>
<accession>A0A3P9MWV6</accession>
<protein>
    <submittedName>
        <fullName evidence="1">Uncharacterized protein</fullName>
    </submittedName>
</protein>
<keyword evidence="2" id="KW-1185">Reference proteome</keyword>